<dbReference type="Proteomes" id="UP000789702">
    <property type="component" value="Unassembled WGS sequence"/>
</dbReference>
<reference evidence="1" key="1">
    <citation type="submission" date="2021-06" db="EMBL/GenBank/DDBJ databases">
        <authorList>
            <person name="Kallberg Y."/>
            <person name="Tangrot J."/>
            <person name="Rosling A."/>
        </authorList>
    </citation>
    <scope>NUCLEOTIDE SEQUENCE</scope>
    <source>
        <strain evidence="1">IL203A</strain>
    </source>
</reference>
<name>A0ACA9LN10_9GLOM</name>
<keyword evidence="2" id="KW-1185">Reference proteome</keyword>
<evidence type="ECO:0000313" key="2">
    <source>
        <dbReference type="Proteomes" id="UP000789702"/>
    </source>
</evidence>
<sequence length="59" mass="6968">MEQVERVQSSQISNMFAQIIKTTQQNNNKLSKDLENFLPSNYNYLIQEFSEIPISKQMK</sequence>
<dbReference type="EMBL" id="CAJVPU010004952">
    <property type="protein sequence ID" value="CAG8540413.1"/>
    <property type="molecule type" value="Genomic_DNA"/>
</dbReference>
<comment type="caution">
    <text evidence="1">The sequence shown here is derived from an EMBL/GenBank/DDBJ whole genome shotgun (WGS) entry which is preliminary data.</text>
</comment>
<proteinExistence type="predicted"/>
<organism evidence="1 2">
    <name type="scientific">Dentiscutata heterogama</name>
    <dbReference type="NCBI Taxonomy" id="1316150"/>
    <lineage>
        <taxon>Eukaryota</taxon>
        <taxon>Fungi</taxon>
        <taxon>Fungi incertae sedis</taxon>
        <taxon>Mucoromycota</taxon>
        <taxon>Glomeromycotina</taxon>
        <taxon>Glomeromycetes</taxon>
        <taxon>Diversisporales</taxon>
        <taxon>Gigasporaceae</taxon>
        <taxon>Dentiscutata</taxon>
    </lineage>
</organism>
<accession>A0ACA9LN10</accession>
<evidence type="ECO:0000313" key="1">
    <source>
        <dbReference type="EMBL" id="CAG8540413.1"/>
    </source>
</evidence>
<protein>
    <submittedName>
        <fullName evidence="1">11062_t:CDS:1</fullName>
    </submittedName>
</protein>
<feature type="non-terminal residue" evidence="1">
    <location>
        <position position="59"/>
    </location>
</feature>
<gene>
    <name evidence="1" type="ORF">DHETER_LOCUS4780</name>
</gene>